<feature type="domain" description="Aminotransferase class I/classII large" evidence="8">
    <location>
        <begin position="31"/>
        <end position="241"/>
    </location>
</feature>
<dbReference type="EC" id="2.6.1.1" evidence="9"/>
<reference evidence="9" key="1">
    <citation type="journal article" date="2014" name="Genome Biol. Evol.">
        <title>Pangenome evidence for extensive interdomain horizontal transfer affecting lineage core and shell genes in uncultured planktonic thaumarchaeota and euryarchaeota.</title>
        <authorList>
            <person name="Deschamps P."/>
            <person name="Zivanovic Y."/>
            <person name="Moreira D."/>
            <person name="Rodriguez-Valera F."/>
            <person name="Lopez-Garcia P."/>
        </authorList>
    </citation>
    <scope>NUCLEOTIDE SEQUENCE</scope>
</reference>
<sequence length="258" mass="28289">MVFADRVFQVSSSQTQAVTAAAAKLREQGVDVIDLGAGEPDFRTPTHIGDAGINAIREGFTKYTLNSGTKELRRAICSWYERRYDVSFPLAQCLVCAGGKQGLFNTAMCLFRQGDEVITHSPAWPSIVEQIKLFNATPVLVRTSSEAKFKVDASSILDAVTENTRAIILNSPCNPTGAVISEATVETIAKETEGTGIWLVLDLCYEQLIYDHQAHNLPLKLTSYAPERSVLIGSASKSYAMISLIILWNILILGYFFC</sequence>
<organism evidence="9">
    <name type="scientific">uncultured marine thaumarchaeote KM3_68_B04</name>
    <dbReference type="NCBI Taxonomy" id="1456242"/>
    <lineage>
        <taxon>Archaea</taxon>
        <taxon>Nitrososphaerota</taxon>
        <taxon>environmental samples</taxon>
    </lineage>
</organism>
<evidence type="ECO:0000256" key="5">
    <source>
        <dbReference type="ARBA" id="ARBA00022679"/>
    </source>
</evidence>
<evidence type="ECO:0000256" key="4">
    <source>
        <dbReference type="ARBA" id="ARBA00022576"/>
    </source>
</evidence>
<keyword evidence="6" id="KW-0663">Pyridoxal phosphate</keyword>
<accession>A0A075HLP0</accession>
<dbReference type="InterPro" id="IPR015424">
    <property type="entry name" value="PyrdxlP-dep_Trfase"/>
</dbReference>
<evidence type="ECO:0000256" key="3">
    <source>
        <dbReference type="ARBA" id="ARBA00011738"/>
    </source>
</evidence>
<dbReference type="AlphaFoldDB" id="A0A075HLP0"/>
<keyword evidence="5 9" id="KW-0808">Transferase</keyword>
<evidence type="ECO:0000256" key="2">
    <source>
        <dbReference type="ARBA" id="ARBA00007441"/>
    </source>
</evidence>
<dbReference type="GO" id="GO:0004069">
    <property type="term" value="F:L-aspartate:2-oxoglutarate aminotransferase activity"/>
    <property type="evidence" value="ECO:0007669"/>
    <property type="project" value="UniProtKB-EC"/>
</dbReference>
<dbReference type="InterPro" id="IPR015422">
    <property type="entry name" value="PyrdxlP-dep_Trfase_small"/>
</dbReference>
<evidence type="ECO:0000313" key="9">
    <source>
        <dbReference type="EMBL" id="AIF14873.1"/>
    </source>
</evidence>
<keyword evidence="7" id="KW-0472">Membrane</keyword>
<dbReference type="Pfam" id="PF00155">
    <property type="entry name" value="Aminotran_1_2"/>
    <property type="match status" value="1"/>
</dbReference>
<evidence type="ECO:0000256" key="7">
    <source>
        <dbReference type="SAM" id="Phobius"/>
    </source>
</evidence>
<dbReference type="InterPro" id="IPR015421">
    <property type="entry name" value="PyrdxlP-dep_Trfase_major"/>
</dbReference>
<keyword evidence="7" id="KW-0812">Transmembrane</keyword>
<evidence type="ECO:0000256" key="1">
    <source>
        <dbReference type="ARBA" id="ARBA00001933"/>
    </source>
</evidence>
<dbReference type="CDD" id="cd00609">
    <property type="entry name" value="AAT_like"/>
    <property type="match status" value="1"/>
</dbReference>
<dbReference type="PANTHER" id="PTHR46383">
    <property type="entry name" value="ASPARTATE AMINOTRANSFERASE"/>
    <property type="match status" value="1"/>
</dbReference>
<name>A0A075HLP0_9ARCH</name>
<dbReference type="InterPro" id="IPR050596">
    <property type="entry name" value="AspAT/PAT-like"/>
</dbReference>
<dbReference type="Gene3D" id="3.40.640.10">
    <property type="entry name" value="Type I PLP-dependent aspartate aminotransferase-like (Major domain)"/>
    <property type="match status" value="1"/>
</dbReference>
<dbReference type="PANTHER" id="PTHR46383:SF1">
    <property type="entry name" value="ASPARTATE AMINOTRANSFERASE"/>
    <property type="match status" value="1"/>
</dbReference>
<dbReference type="GO" id="GO:0006520">
    <property type="term" value="P:amino acid metabolic process"/>
    <property type="evidence" value="ECO:0007669"/>
    <property type="project" value="InterPro"/>
</dbReference>
<dbReference type="EMBL" id="KF901013">
    <property type="protein sequence ID" value="AIF14873.1"/>
    <property type="molecule type" value="Genomic_DNA"/>
</dbReference>
<keyword evidence="7" id="KW-1133">Transmembrane helix</keyword>
<gene>
    <name evidence="9" type="primary">aspB</name>
</gene>
<comment type="similarity">
    <text evidence="2">Belongs to the class-I pyridoxal-phosphate-dependent aminotransferase family.</text>
</comment>
<dbReference type="InterPro" id="IPR004839">
    <property type="entry name" value="Aminotransferase_I/II_large"/>
</dbReference>
<evidence type="ECO:0000259" key="8">
    <source>
        <dbReference type="Pfam" id="PF00155"/>
    </source>
</evidence>
<dbReference type="Gene3D" id="3.90.1150.10">
    <property type="entry name" value="Aspartate Aminotransferase, domain 1"/>
    <property type="match status" value="1"/>
</dbReference>
<keyword evidence="4 9" id="KW-0032">Aminotransferase</keyword>
<comment type="cofactor">
    <cofactor evidence="1">
        <name>pyridoxal 5'-phosphate</name>
        <dbReference type="ChEBI" id="CHEBI:597326"/>
    </cofactor>
</comment>
<evidence type="ECO:0000256" key="6">
    <source>
        <dbReference type="ARBA" id="ARBA00022898"/>
    </source>
</evidence>
<feature type="transmembrane region" description="Helical" evidence="7">
    <location>
        <begin position="238"/>
        <end position="257"/>
    </location>
</feature>
<protein>
    <submittedName>
        <fullName evidence="9">Aspartate aminotransferase (AspB)</fullName>
        <ecNumber evidence="9">2.6.1.1</ecNumber>
    </submittedName>
</protein>
<comment type="subunit">
    <text evidence="3">Homodimer.</text>
</comment>
<dbReference type="SUPFAM" id="SSF53383">
    <property type="entry name" value="PLP-dependent transferases"/>
    <property type="match status" value="1"/>
</dbReference>
<proteinExistence type="inferred from homology"/>
<dbReference type="GO" id="GO:0030170">
    <property type="term" value="F:pyridoxal phosphate binding"/>
    <property type="evidence" value="ECO:0007669"/>
    <property type="project" value="InterPro"/>
</dbReference>